<dbReference type="PANTHER" id="PTHR23346">
    <property type="entry name" value="TRANSLATIONAL ACTIVATOR GCN1-RELATED"/>
    <property type="match status" value="1"/>
</dbReference>
<accession>A0A7N0UVC9</accession>
<dbReference type="OMA" id="CEVDRET"/>
<dbReference type="GO" id="GO:0005737">
    <property type="term" value="C:cytoplasm"/>
    <property type="evidence" value="ECO:0007669"/>
    <property type="project" value="TreeGrafter"/>
</dbReference>
<dbReference type="PANTHER" id="PTHR23346:SF19">
    <property type="entry name" value="PROTEASOME ADAPTER AND SCAFFOLD PROTEIN ECM29"/>
    <property type="match status" value="1"/>
</dbReference>
<sequence>METSSVQLDVALDLTFGLCRSKVKDVLFAAGEALSFMWGGVPVTPDEILRTNYTSLSMSLKFITRDVSSSLSRCEVDRETKNDDQIHVAVRNSISGKLFDELLYNSRKEERRAGTVWLLSLTIYCGQHPSKHRLLPEIQEVFSYLIGEQNELTQELASQGMRNLTPSPYHHTSFPLLNCFPSAPQSQPTCCPLQN</sequence>
<dbReference type="GO" id="GO:0036503">
    <property type="term" value="P:ERAD pathway"/>
    <property type="evidence" value="ECO:0007669"/>
    <property type="project" value="TreeGrafter"/>
</dbReference>
<organism evidence="2 3">
    <name type="scientific">Kalanchoe fedtschenkoi</name>
    <name type="common">Lavender scallops</name>
    <name type="synonym">South American air plant</name>
    <dbReference type="NCBI Taxonomy" id="63787"/>
    <lineage>
        <taxon>Eukaryota</taxon>
        <taxon>Viridiplantae</taxon>
        <taxon>Streptophyta</taxon>
        <taxon>Embryophyta</taxon>
        <taxon>Tracheophyta</taxon>
        <taxon>Spermatophyta</taxon>
        <taxon>Magnoliopsida</taxon>
        <taxon>eudicotyledons</taxon>
        <taxon>Gunneridae</taxon>
        <taxon>Pentapetalae</taxon>
        <taxon>Saxifragales</taxon>
        <taxon>Crassulaceae</taxon>
        <taxon>Kalanchoe</taxon>
    </lineage>
</organism>
<keyword evidence="1" id="KW-0677">Repeat</keyword>
<evidence type="ECO:0000256" key="1">
    <source>
        <dbReference type="ARBA" id="ARBA00022737"/>
    </source>
</evidence>
<dbReference type="EnsemblPlants" id="Kaladp0088s0006.1.v1.1">
    <property type="protein sequence ID" value="Kaladp0088s0006.1.v1.1"/>
    <property type="gene ID" value="Kaladp0088s0006.v1.1"/>
</dbReference>
<reference evidence="2" key="1">
    <citation type="submission" date="2021-01" db="UniProtKB">
        <authorList>
            <consortium name="EnsemblPlants"/>
        </authorList>
    </citation>
    <scope>IDENTIFICATION</scope>
</reference>
<protein>
    <submittedName>
        <fullName evidence="2">Uncharacterized protein</fullName>
    </submittedName>
</protein>
<dbReference type="AlphaFoldDB" id="A0A7N0UVC9"/>
<dbReference type="GO" id="GO:0005634">
    <property type="term" value="C:nucleus"/>
    <property type="evidence" value="ECO:0007669"/>
    <property type="project" value="TreeGrafter"/>
</dbReference>
<evidence type="ECO:0000313" key="2">
    <source>
        <dbReference type="EnsemblPlants" id="Kaladp0088s0006.1.v1.1"/>
    </source>
</evidence>
<dbReference type="Proteomes" id="UP000594263">
    <property type="component" value="Unplaced"/>
</dbReference>
<dbReference type="Gramene" id="Kaladp0088s0006.1.v1.1">
    <property type="protein sequence ID" value="Kaladp0088s0006.1.v1.1"/>
    <property type="gene ID" value="Kaladp0088s0006.v1.1"/>
</dbReference>
<name>A0A7N0UVC9_KALFE</name>
<dbReference type="GO" id="GO:0060090">
    <property type="term" value="F:molecular adaptor activity"/>
    <property type="evidence" value="ECO:0007669"/>
    <property type="project" value="TreeGrafter"/>
</dbReference>
<keyword evidence="3" id="KW-1185">Reference proteome</keyword>
<proteinExistence type="predicted"/>
<evidence type="ECO:0000313" key="3">
    <source>
        <dbReference type="Proteomes" id="UP000594263"/>
    </source>
</evidence>